<dbReference type="Proteomes" id="UP001249851">
    <property type="component" value="Unassembled WGS sequence"/>
</dbReference>
<organism evidence="1 2">
    <name type="scientific">Acropora cervicornis</name>
    <name type="common">Staghorn coral</name>
    <dbReference type="NCBI Taxonomy" id="6130"/>
    <lineage>
        <taxon>Eukaryota</taxon>
        <taxon>Metazoa</taxon>
        <taxon>Cnidaria</taxon>
        <taxon>Anthozoa</taxon>
        <taxon>Hexacorallia</taxon>
        <taxon>Scleractinia</taxon>
        <taxon>Astrocoeniina</taxon>
        <taxon>Acroporidae</taxon>
        <taxon>Acropora</taxon>
    </lineage>
</organism>
<evidence type="ECO:0000313" key="1">
    <source>
        <dbReference type="EMBL" id="KAK2563025.1"/>
    </source>
</evidence>
<proteinExistence type="predicted"/>
<comment type="caution">
    <text evidence="1">The sequence shown here is derived from an EMBL/GenBank/DDBJ whole genome shotgun (WGS) entry which is preliminary data.</text>
</comment>
<dbReference type="EMBL" id="JARQWQ010000027">
    <property type="protein sequence ID" value="KAK2563025.1"/>
    <property type="molecule type" value="Genomic_DNA"/>
</dbReference>
<name>A0AAD9QKN7_ACRCE</name>
<gene>
    <name evidence="1" type="ORF">P5673_014031</name>
</gene>
<accession>A0AAD9QKN7</accession>
<sequence length="172" mass="20174">MHAQIENWKLKKLNDLRPSVVPQVGIVQNYLTLADIMFVCRPWLKVIEMNDIFLGDFNKEKITLKAQGYKGARDFQLSNYDWKARDLTKIQKTNNFAYYPKKMLPTRYQRPLLLFLRTHSIVSFITNFNPQCRWGKTLNGVFGIKGWNIDAENGDRTNFSNAIRLIQFNTPL</sequence>
<protein>
    <submittedName>
        <fullName evidence="1">Uncharacterized protein</fullName>
    </submittedName>
</protein>
<evidence type="ECO:0000313" key="2">
    <source>
        <dbReference type="Proteomes" id="UP001249851"/>
    </source>
</evidence>
<reference evidence="1" key="1">
    <citation type="journal article" date="2023" name="G3 (Bethesda)">
        <title>Whole genome assembly and annotation of the endangered Caribbean coral Acropora cervicornis.</title>
        <authorList>
            <person name="Selwyn J.D."/>
            <person name="Vollmer S.V."/>
        </authorList>
    </citation>
    <scope>NUCLEOTIDE SEQUENCE</scope>
    <source>
        <strain evidence="1">K2</strain>
    </source>
</reference>
<keyword evidence="2" id="KW-1185">Reference proteome</keyword>
<reference evidence="1" key="2">
    <citation type="journal article" date="2023" name="Science">
        <title>Genomic signatures of disease resistance in endangered staghorn corals.</title>
        <authorList>
            <person name="Vollmer S.V."/>
            <person name="Selwyn J.D."/>
            <person name="Despard B.A."/>
            <person name="Roesel C.L."/>
        </authorList>
    </citation>
    <scope>NUCLEOTIDE SEQUENCE</scope>
    <source>
        <strain evidence="1">K2</strain>
    </source>
</reference>
<dbReference type="AlphaFoldDB" id="A0AAD9QKN7"/>